<proteinExistence type="predicted"/>
<dbReference type="Proteomes" id="UP000297477">
    <property type="component" value="Unassembled WGS sequence"/>
</dbReference>
<dbReference type="GO" id="GO:0003677">
    <property type="term" value="F:DNA binding"/>
    <property type="evidence" value="ECO:0007669"/>
    <property type="project" value="UniProtKB-KW"/>
</dbReference>
<dbReference type="PANTHER" id="PTHR43132:SF6">
    <property type="entry name" value="HTH-TYPE TRANSCRIPTIONAL REPRESSOR CZRA"/>
    <property type="match status" value="1"/>
</dbReference>
<dbReference type="NCBIfam" id="NF033788">
    <property type="entry name" value="HTH_metalloreg"/>
    <property type="match status" value="1"/>
</dbReference>
<dbReference type="InterPro" id="IPR036390">
    <property type="entry name" value="WH_DNA-bd_sf"/>
</dbReference>
<evidence type="ECO:0000313" key="7">
    <source>
        <dbReference type="Proteomes" id="UP000196230"/>
    </source>
</evidence>
<dbReference type="Pfam" id="PF01022">
    <property type="entry name" value="HTH_5"/>
    <property type="match status" value="1"/>
</dbReference>
<dbReference type="Proteomes" id="UP000196230">
    <property type="component" value="Unassembled WGS sequence"/>
</dbReference>
<evidence type="ECO:0000256" key="3">
    <source>
        <dbReference type="ARBA" id="ARBA00023163"/>
    </source>
</evidence>
<reference evidence="5 7" key="1">
    <citation type="submission" date="2017-02" db="EMBL/GenBank/DDBJ databases">
        <authorList>
            <person name="Peterson S.W."/>
        </authorList>
    </citation>
    <scope>NUCLEOTIDE SEQUENCE [LARGE SCALE GENOMIC DNA]</scope>
    <source>
        <strain evidence="5 7">2B3F</strain>
    </source>
</reference>
<dbReference type="EMBL" id="SPKT01000036">
    <property type="protein sequence ID" value="TFH97869.1"/>
    <property type="molecule type" value="Genomic_DNA"/>
</dbReference>
<keyword evidence="8" id="KW-1185">Reference proteome</keyword>
<keyword evidence="2" id="KW-0238">DNA-binding</keyword>
<name>A0A1R4J1M5_9MICC</name>
<dbReference type="PRINTS" id="PR00778">
    <property type="entry name" value="HTHARSR"/>
</dbReference>
<evidence type="ECO:0000256" key="2">
    <source>
        <dbReference type="ARBA" id="ARBA00023125"/>
    </source>
</evidence>
<dbReference type="RefSeq" id="WP_067192125.1">
    <property type="nucleotide sequence ID" value="NZ_FUKP01000039.1"/>
</dbReference>
<dbReference type="GO" id="GO:0004812">
    <property type="term" value="F:aminoacyl-tRNA ligase activity"/>
    <property type="evidence" value="ECO:0007669"/>
    <property type="project" value="UniProtKB-KW"/>
</dbReference>
<dbReference type="GO" id="GO:0003700">
    <property type="term" value="F:DNA-binding transcription factor activity"/>
    <property type="evidence" value="ECO:0007669"/>
    <property type="project" value="InterPro"/>
</dbReference>
<dbReference type="AlphaFoldDB" id="A0A1R4J1M5"/>
<keyword evidence="1" id="KW-0805">Transcription regulation</keyword>
<dbReference type="SMART" id="SM00418">
    <property type="entry name" value="HTH_ARSR"/>
    <property type="match status" value="1"/>
</dbReference>
<keyword evidence="5" id="KW-0436">Ligase</keyword>
<dbReference type="InterPro" id="IPR036388">
    <property type="entry name" value="WH-like_DNA-bd_sf"/>
</dbReference>
<organism evidence="5 7">
    <name type="scientific">Micrococcus lylae</name>
    <dbReference type="NCBI Taxonomy" id="1273"/>
    <lineage>
        <taxon>Bacteria</taxon>
        <taxon>Bacillati</taxon>
        <taxon>Actinomycetota</taxon>
        <taxon>Actinomycetes</taxon>
        <taxon>Micrococcales</taxon>
        <taxon>Micrococcaceae</taxon>
        <taxon>Micrococcus</taxon>
    </lineage>
</organism>
<accession>A0A1R4J1M5</accession>
<dbReference type="OrthoDB" id="9806976at2"/>
<dbReference type="InterPro" id="IPR011991">
    <property type="entry name" value="ArsR-like_HTH"/>
</dbReference>
<dbReference type="InterPro" id="IPR051011">
    <property type="entry name" value="Metal_resp_trans_reg"/>
</dbReference>
<dbReference type="PANTHER" id="PTHR43132">
    <property type="entry name" value="ARSENICAL RESISTANCE OPERON REPRESSOR ARSR-RELATED"/>
    <property type="match status" value="1"/>
</dbReference>
<sequence length="98" mass="10850">MTDDVQRTADLFKVLASPVRVAALLRIDEQPCSVGELADHVGVTHTLMSQHLRVLRMSGLVRSELDGKSRTYHLTDEHVAHILRDAVHHAAEEAPHGN</sequence>
<evidence type="ECO:0000256" key="1">
    <source>
        <dbReference type="ARBA" id="ARBA00023015"/>
    </source>
</evidence>
<evidence type="ECO:0000313" key="5">
    <source>
        <dbReference type="EMBL" id="SJN25982.1"/>
    </source>
</evidence>
<reference evidence="6 8" key="2">
    <citation type="submission" date="2019-03" db="EMBL/GenBank/DDBJ databases">
        <title>Reclassification of Micrococcus aloeverae and Micrococcus yunnanensis as later heterotypic synonyms of Micrococcus luteus.</title>
        <authorList>
            <person name="Huang C.-H."/>
        </authorList>
    </citation>
    <scope>NUCLEOTIDE SEQUENCE [LARGE SCALE GENOMIC DNA]</scope>
    <source>
        <strain evidence="6 8">BCRC 12151</strain>
    </source>
</reference>
<evidence type="ECO:0000313" key="6">
    <source>
        <dbReference type="EMBL" id="TFH97869.1"/>
    </source>
</evidence>
<dbReference type="InterPro" id="IPR001845">
    <property type="entry name" value="HTH_ArsR_DNA-bd_dom"/>
</dbReference>
<keyword evidence="5" id="KW-0030">Aminoacyl-tRNA synthetase</keyword>
<feature type="domain" description="HTH arsR-type" evidence="4">
    <location>
        <begin position="1"/>
        <end position="94"/>
    </location>
</feature>
<evidence type="ECO:0000259" key="4">
    <source>
        <dbReference type="PROSITE" id="PS50987"/>
    </source>
</evidence>
<dbReference type="PROSITE" id="PS50987">
    <property type="entry name" value="HTH_ARSR_2"/>
    <property type="match status" value="1"/>
</dbReference>
<gene>
    <name evidence="6" type="ORF">E4A49_11495</name>
    <name evidence="5" type="ORF">FM125_05940</name>
</gene>
<evidence type="ECO:0000313" key="8">
    <source>
        <dbReference type="Proteomes" id="UP000297477"/>
    </source>
</evidence>
<dbReference type="EMBL" id="FUKP01000039">
    <property type="protein sequence ID" value="SJN25982.1"/>
    <property type="molecule type" value="Genomic_DNA"/>
</dbReference>
<keyword evidence="3" id="KW-0804">Transcription</keyword>
<protein>
    <submittedName>
        <fullName evidence="5 6">Transcriptional regulator</fullName>
    </submittedName>
</protein>
<dbReference type="CDD" id="cd00090">
    <property type="entry name" value="HTH_ARSR"/>
    <property type="match status" value="1"/>
</dbReference>
<dbReference type="SUPFAM" id="SSF46785">
    <property type="entry name" value="Winged helix' DNA-binding domain"/>
    <property type="match status" value="1"/>
</dbReference>
<dbReference type="Gene3D" id="1.10.10.10">
    <property type="entry name" value="Winged helix-like DNA-binding domain superfamily/Winged helix DNA-binding domain"/>
    <property type="match status" value="1"/>
</dbReference>